<dbReference type="Gene3D" id="3.30.2400.10">
    <property type="entry name" value="Major capsid protein gp5"/>
    <property type="match status" value="1"/>
</dbReference>
<organism evidence="3 4">
    <name type="scientific">Clostridium baratii</name>
    <dbReference type="NCBI Taxonomy" id="1561"/>
    <lineage>
        <taxon>Bacteria</taxon>
        <taxon>Bacillati</taxon>
        <taxon>Bacillota</taxon>
        <taxon>Clostridia</taxon>
        <taxon>Eubacteriales</taxon>
        <taxon>Clostridiaceae</taxon>
        <taxon>Clostridium</taxon>
    </lineage>
</organism>
<evidence type="ECO:0000313" key="4">
    <source>
        <dbReference type="Proteomes" id="UP000095563"/>
    </source>
</evidence>
<dbReference type="Pfam" id="PF05065">
    <property type="entry name" value="Phage_capsid"/>
    <property type="match status" value="1"/>
</dbReference>
<gene>
    <name evidence="3" type="ORF">ERS852568_00575</name>
</gene>
<dbReference type="InterPro" id="IPR054612">
    <property type="entry name" value="Phage_capsid-like_C"/>
</dbReference>
<evidence type="ECO:0000313" key="3">
    <source>
        <dbReference type="EMBL" id="CUP72897.1"/>
    </source>
</evidence>
<dbReference type="EMBL" id="CZBO01000001">
    <property type="protein sequence ID" value="CUP72897.1"/>
    <property type="molecule type" value="Genomic_DNA"/>
</dbReference>
<reference evidence="3 4" key="1">
    <citation type="submission" date="2015-09" db="EMBL/GenBank/DDBJ databases">
        <authorList>
            <consortium name="Pathogen Informatics"/>
        </authorList>
    </citation>
    <scope>NUCLEOTIDE SEQUENCE [LARGE SCALE GENOMIC DNA]</scope>
    <source>
        <strain evidence="3 4">2789STDY5834956</strain>
    </source>
</reference>
<dbReference type="RefSeq" id="WP_055206632.1">
    <property type="nucleotide sequence ID" value="NZ_CZBO01000001.1"/>
</dbReference>
<evidence type="ECO:0000256" key="1">
    <source>
        <dbReference type="ARBA" id="ARBA00004328"/>
    </source>
</evidence>
<proteinExistence type="predicted"/>
<dbReference type="Proteomes" id="UP000095563">
    <property type="component" value="Unassembled WGS sequence"/>
</dbReference>
<evidence type="ECO:0000259" key="2">
    <source>
        <dbReference type="Pfam" id="PF05065"/>
    </source>
</evidence>
<name>A0A174QMK8_9CLOT</name>
<protein>
    <submittedName>
        <fullName evidence="3">MAjor capsid protein a</fullName>
    </submittedName>
</protein>
<accession>A0A174QMK8</accession>
<dbReference type="InterPro" id="IPR024455">
    <property type="entry name" value="Phage_capsid"/>
</dbReference>
<dbReference type="AlphaFoldDB" id="A0A174QMK8"/>
<feature type="domain" description="Phage capsid-like C-terminal" evidence="2">
    <location>
        <begin position="99"/>
        <end position="368"/>
    </location>
</feature>
<sequence length="384" mass="42862">MPIKNLDNTIDMNEIRAQVNDAIQGENKEAMAEALVRMAQGIHDNILKEAQKEARSIISSEVNDRNVLNKRGINALTSEERKYYAAVIEKRGFTDLEITFPKTIFDRVFEDLEQNHQLLSEIDFQNTTAVTEWITRKSNCVAAWWGQLTDPIKKELQHGFSKTKTDMYKLSAFMPVSKAMLDLGPEWLDRYVRAVLSESISIALELAIVAGTGKDQPIGMMKNLKGAVVEGVYPDKDATPLADLTPVTLGKTVMAPLTKNGTRAVPQVLILVNPLDYWEKIFSATTFLTQQGTYVFGVMPIPSKIVQSVAVPQGKLIAGMARDYFMGIGSAQKIEFSDEYKFLEDERTYLAKQYGTGTPKDNDSFLVFDITNLSVEAPKSSKSK</sequence>
<dbReference type="SUPFAM" id="SSF56563">
    <property type="entry name" value="Major capsid protein gp5"/>
    <property type="match status" value="1"/>
</dbReference>
<dbReference type="NCBIfam" id="TIGR01554">
    <property type="entry name" value="major_cap_HK97"/>
    <property type="match status" value="1"/>
</dbReference>
<comment type="subcellular location">
    <subcellularLocation>
        <location evidence="1">Virion</location>
    </subcellularLocation>
</comment>